<proteinExistence type="predicted"/>
<dbReference type="Proteomes" id="UP000501726">
    <property type="component" value="Chromosome"/>
</dbReference>
<dbReference type="InterPro" id="IPR014905">
    <property type="entry name" value="HIRAN"/>
</dbReference>
<dbReference type="KEGG" id="tse:THMIRHAS_19540"/>
<dbReference type="EMBL" id="AP021889">
    <property type="protein sequence ID" value="BBP46581.1"/>
    <property type="molecule type" value="Genomic_DNA"/>
</dbReference>
<evidence type="ECO:0000256" key="2">
    <source>
        <dbReference type="ARBA" id="ARBA00022801"/>
    </source>
</evidence>
<reference evidence="5" key="1">
    <citation type="submission" date="2019-11" db="EMBL/GenBank/DDBJ databases">
        <title>Isolation and characterization of two novel species in the genus Thiomicrorhabdus.</title>
        <authorList>
            <person name="Mochizuki J."/>
            <person name="Kojima H."/>
            <person name="Fukui M."/>
        </authorList>
    </citation>
    <scope>NUCLEOTIDE SEQUENCE [LARGE SCALE GENOMIC DNA]</scope>
    <source>
        <strain evidence="5">aks77</strain>
    </source>
</reference>
<dbReference type="GO" id="GO:0016818">
    <property type="term" value="F:hydrolase activity, acting on acid anhydrides, in phosphorus-containing anhydrides"/>
    <property type="evidence" value="ECO:0007669"/>
    <property type="project" value="InterPro"/>
</dbReference>
<dbReference type="AlphaFoldDB" id="A0A6F8PWT2"/>
<dbReference type="GO" id="GO:0003676">
    <property type="term" value="F:nucleic acid binding"/>
    <property type="evidence" value="ECO:0007669"/>
    <property type="project" value="InterPro"/>
</dbReference>
<gene>
    <name evidence="4" type="ORF">THMIRHAS_19540</name>
</gene>
<evidence type="ECO:0000313" key="5">
    <source>
        <dbReference type="Proteomes" id="UP000501726"/>
    </source>
</evidence>
<evidence type="ECO:0000259" key="3">
    <source>
        <dbReference type="Pfam" id="PF08797"/>
    </source>
</evidence>
<keyword evidence="1" id="KW-0479">Metal-binding</keyword>
<keyword evidence="2" id="KW-0378">Hydrolase</keyword>
<feature type="domain" description="HIRAN" evidence="3">
    <location>
        <begin position="5"/>
        <end position="90"/>
    </location>
</feature>
<sequence>MRIQLRFPIKGLFYYSAQQLFDLHLISQGRHLNLVLEPDNAFDANAIQIWLNLPEQTFLVGYIPRQLAKILRQHLSDAHIVALSNRISWHLHRGKTMEIELLLQTQLPWQSAIQATLFAIWLRQKHQWQRFAKRA</sequence>
<evidence type="ECO:0000313" key="4">
    <source>
        <dbReference type="EMBL" id="BBP46581.1"/>
    </source>
</evidence>
<dbReference type="Gene3D" id="3.30.70.2330">
    <property type="match status" value="1"/>
</dbReference>
<accession>A0A6F8PWT2</accession>
<dbReference type="Pfam" id="PF08797">
    <property type="entry name" value="HIRAN"/>
    <property type="match status" value="1"/>
</dbReference>
<keyword evidence="5" id="KW-1185">Reference proteome</keyword>
<organism evidence="4 5">
    <name type="scientific">Thiosulfatimonas sediminis</name>
    <dbReference type="NCBI Taxonomy" id="2675054"/>
    <lineage>
        <taxon>Bacteria</taxon>
        <taxon>Pseudomonadati</taxon>
        <taxon>Pseudomonadota</taxon>
        <taxon>Gammaproteobacteria</taxon>
        <taxon>Thiotrichales</taxon>
        <taxon>Piscirickettsiaceae</taxon>
        <taxon>Thiosulfatimonas</taxon>
    </lineage>
</organism>
<protein>
    <recommendedName>
        <fullName evidence="3">HIRAN domain-containing protein</fullName>
    </recommendedName>
</protein>
<dbReference type="RefSeq" id="WP_173273356.1">
    <property type="nucleotide sequence ID" value="NZ_AP021889.1"/>
</dbReference>
<dbReference type="GO" id="GO:0008270">
    <property type="term" value="F:zinc ion binding"/>
    <property type="evidence" value="ECO:0007669"/>
    <property type="project" value="InterPro"/>
</dbReference>
<evidence type="ECO:0000256" key="1">
    <source>
        <dbReference type="ARBA" id="ARBA00022723"/>
    </source>
</evidence>
<name>A0A6F8PWT2_9GAMM</name>